<dbReference type="RefSeq" id="WP_184423888.1">
    <property type="nucleotide sequence ID" value="NZ_BAABLB010000028.1"/>
</dbReference>
<comment type="caution">
    <text evidence="2">The sequence shown here is derived from an EMBL/GenBank/DDBJ whole genome shotgun (WGS) entry which is preliminary data.</text>
</comment>
<dbReference type="EMBL" id="JACHHU010000010">
    <property type="protein sequence ID" value="MBB6543084.1"/>
    <property type="molecule type" value="Genomic_DNA"/>
</dbReference>
<name>A0A7X0NGM3_9GAMM</name>
<proteinExistence type="predicted"/>
<evidence type="ECO:0000313" key="3">
    <source>
        <dbReference type="Proteomes" id="UP000537141"/>
    </source>
</evidence>
<gene>
    <name evidence="2" type="ORF">HNQ55_001591</name>
</gene>
<keyword evidence="3" id="KW-1185">Reference proteome</keyword>
<dbReference type="AlphaFoldDB" id="A0A7X0NGM3"/>
<dbReference type="Proteomes" id="UP000537141">
    <property type="component" value="Unassembled WGS sequence"/>
</dbReference>
<feature type="coiled-coil region" evidence="1">
    <location>
        <begin position="62"/>
        <end position="89"/>
    </location>
</feature>
<evidence type="ECO:0000256" key="1">
    <source>
        <dbReference type="SAM" id="Coils"/>
    </source>
</evidence>
<keyword evidence="1" id="KW-0175">Coiled coil</keyword>
<reference evidence="2 3" key="1">
    <citation type="submission" date="2020-08" db="EMBL/GenBank/DDBJ databases">
        <title>Genomic Encyclopedia of Type Strains, Phase IV (KMG-IV): sequencing the most valuable type-strain genomes for metagenomic binning, comparative biology and taxonomic classification.</title>
        <authorList>
            <person name="Goeker M."/>
        </authorList>
    </citation>
    <scope>NUCLEOTIDE SEQUENCE [LARGE SCALE GENOMIC DNA]</scope>
    <source>
        <strain evidence="2 3">DSM 26287</strain>
    </source>
</reference>
<sequence length="219" mass="25577">MLIRPYNSPEVFKKPFVCLWTKGMFRLFSKTKRLYLFLLFGMVMENLKEVVNGIATGHFDSITLFKENLEKYKKSLDALRDMYHCEKEKVIELRTSQGKRVYGKGNEKKAWASRLVLRLKKRPVTTRSNLKHLDLGNYYALLFQRSIGKGRLGHVKNEKYGMYDLDALINEKENRVTEEEIELLEEVVDLVNFFNKRSLFCKDALVSIAESTVVTMKSS</sequence>
<accession>A0A7X0NGM3</accession>
<organism evidence="2 3">
    <name type="scientific">Thalassotalea piscium</name>
    <dbReference type="NCBI Taxonomy" id="1230533"/>
    <lineage>
        <taxon>Bacteria</taxon>
        <taxon>Pseudomonadati</taxon>
        <taxon>Pseudomonadota</taxon>
        <taxon>Gammaproteobacteria</taxon>
        <taxon>Alteromonadales</taxon>
        <taxon>Colwelliaceae</taxon>
        <taxon>Thalassotalea</taxon>
    </lineage>
</organism>
<protein>
    <submittedName>
        <fullName evidence="2">Uncharacterized protein</fullName>
    </submittedName>
</protein>
<evidence type="ECO:0000313" key="2">
    <source>
        <dbReference type="EMBL" id="MBB6543084.1"/>
    </source>
</evidence>